<dbReference type="CDD" id="cd10807">
    <property type="entry name" value="YdjC_like_3"/>
    <property type="match status" value="1"/>
</dbReference>
<keyword evidence="4" id="KW-0460">Magnesium</keyword>
<sequence>MSTLDRIVFVYADDFGLADGVSRAIVALIEAGRLSGTGCMSVFPDWAPRARWLDGLEDRADIGLHLTLTDHPPLTGVSALAPRGCLPPLKRLLRLSLAGRLDQAALRAEIRAQVDAFVQARGQWPAFVDGHHHAHVLPGVREAVLAELAAPLAAGTLAVRDCWEPPARVVARGVAVPRALVLSALAWGMHRRLGALGVRRNEGFSGVHAFAPGAPYRPLFQRFLRVGGPRALIGCHPGWVDDTLSARDRVVDSRPGEYTYLASPAFLEDLADINARLGRLSRDPSFEAKRVDPPPPLWT</sequence>
<evidence type="ECO:0000256" key="5">
    <source>
        <dbReference type="ARBA" id="ARBA00023277"/>
    </source>
</evidence>
<comment type="caution">
    <text evidence="6">The sequence shown here is derived from an EMBL/GenBank/DDBJ whole genome shotgun (WGS) entry which is preliminary data.</text>
</comment>
<dbReference type="AlphaFoldDB" id="A0A512H5T4"/>
<dbReference type="GO" id="GO:0019213">
    <property type="term" value="F:deacetylase activity"/>
    <property type="evidence" value="ECO:0007669"/>
    <property type="project" value="TreeGrafter"/>
</dbReference>
<dbReference type="EMBL" id="BJZO01000016">
    <property type="protein sequence ID" value="GEO80784.1"/>
    <property type="molecule type" value="Genomic_DNA"/>
</dbReference>
<dbReference type="PANTHER" id="PTHR31609:SF1">
    <property type="entry name" value="CARBOHYDRATE DEACETYLASE"/>
    <property type="match status" value="1"/>
</dbReference>
<dbReference type="RefSeq" id="WP_147162832.1">
    <property type="nucleotide sequence ID" value="NZ_BJZO01000016.1"/>
</dbReference>
<proteinExistence type="predicted"/>
<organism evidence="6 7">
    <name type="scientific">Pararhodospirillum oryzae</name>
    <dbReference type="NCBI Taxonomy" id="478448"/>
    <lineage>
        <taxon>Bacteria</taxon>
        <taxon>Pseudomonadati</taxon>
        <taxon>Pseudomonadota</taxon>
        <taxon>Alphaproteobacteria</taxon>
        <taxon>Rhodospirillales</taxon>
        <taxon>Rhodospirillaceae</taxon>
        <taxon>Pararhodospirillum</taxon>
    </lineage>
</organism>
<evidence type="ECO:0000256" key="1">
    <source>
        <dbReference type="ARBA" id="ARBA00001946"/>
    </source>
</evidence>
<evidence type="ECO:0000313" key="7">
    <source>
        <dbReference type="Proteomes" id="UP000321567"/>
    </source>
</evidence>
<dbReference type="GO" id="GO:0046872">
    <property type="term" value="F:metal ion binding"/>
    <property type="evidence" value="ECO:0007669"/>
    <property type="project" value="UniProtKB-KW"/>
</dbReference>
<evidence type="ECO:0000313" key="6">
    <source>
        <dbReference type="EMBL" id="GEO80784.1"/>
    </source>
</evidence>
<evidence type="ECO:0000256" key="4">
    <source>
        <dbReference type="ARBA" id="ARBA00022842"/>
    </source>
</evidence>
<dbReference type="OrthoDB" id="9774177at2"/>
<name>A0A512H5T4_9PROT</name>
<evidence type="ECO:0000256" key="3">
    <source>
        <dbReference type="ARBA" id="ARBA00022801"/>
    </source>
</evidence>
<dbReference type="GO" id="GO:0005975">
    <property type="term" value="P:carbohydrate metabolic process"/>
    <property type="evidence" value="ECO:0007669"/>
    <property type="project" value="InterPro"/>
</dbReference>
<dbReference type="SUPFAM" id="SSF88713">
    <property type="entry name" value="Glycoside hydrolase/deacetylase"/>
    <property type="match status" value="1"/>
</dbReference>
<keyword evidence="2" id="KW-0479">Metal-binding</keyword>
<dbReference type="InterPro" id="IPR006879">
    <property type="entry name" value="YdjC-like"/>
</dbReference>
<reference evidence="6 7" key="1">
    <citation type="submission" date="2019-07" db="EMBL/GenBank/DDBJ databases">
        <title>Whole genome shotgun sequence of Rhodospirillum oryzae NBRC 107573.</title>
        <authorList>
            <person name="Hosoyama A."/>
            <person name="Uohara A."/>
            <person name="Ohji S."/>
            <person name="Ichikawa N."/>
        </authorList>
    </citation>
    <scope>NUCLEOTIDE SEQUENCE [LARGE SCALE GENOMIC DNA]</scope>
    <source>
        <strain evidence="6 7">NBRC 107573</strain>
    </source>
</reference>
<dbReference type="PANTHER" id="PTHR31609">
    <property type="entry name" value="YDJC DEACETYLASE FAMILY MEMBER"/>
    <property type="match status" value="1"/>
</dbReference>
<comment type="cofactor">
    <cofactor evidence="1">
        <name>Mg(2+)</name>
        <dbReference type="ChEBI" id="CHEBI:18420"/>
    </cofactor>
</comment>
<dbReference type="Pfam" id="PF04794">
    <property type="entry name" value="YdjC"/>
    <property type="match status" value="1"/>
</dbReference>
<dbReference type="GO" id="GO:0016787">
    <property type="term" value="F:hydrolase activity"/>
    <property type="evidence" value="ECO:0007669"/>
    <property type="project" value="UniProtKB-KW"/>
</dbReference>
<dbReference type="InterPro" id="IPR011330">
    <property type="entry name" value="Glyco_hydro/deAcase_b/a-brl"/>
</dbReference>
<keyword evidence="7" id="KW-1185">Reference proteome</keyword>
<protein>
    <recommendedName>
        <fullName evidence="8">ChbG/HpnK family deacetylase</fullName>
    </recommendedName>
</protein>
<dbReference type="Proteomes" id="UP000321567">
    <property type="component" value="Unassembled WGS sequence"/>
</dbReference>
<keyword evidence="3" id="KW-0378">Hydrolase</keyword>
<gene>
    <name evidence="6" type="ORF">ROR02_09150</name>
</gene>
<dbReference type="Gene3D" id="3.20.20.370">
    <property type="entry name" value="Glycoside hydrolase/deacetylase"/>
    <property type="match status" value="1"/>
</dbReference>
<evidence type="ECO:0008006" key="8">
    <source>
        <dbReference type="Google" id="ProtNLM"/>
    </source>
</evidence>
<keyword evidence="5" id="KW-0119">Carbohydrate metabolism</keyword>
<evidence type="ECO:0000256" key="2">
    <source>
        <dbReference type="ARBA" id="ARBA00022723"/>
    </source>
</evidence>
<accession>A0A512H5T4</accession>